<evidence type="ECO:0000313" key="3">
    <source>
        <dbReference type="Proteomes" id="UP000826195"/>
    </source>
</evidence>
<dbReference type="EMBL" id="JAHXZJ010000747">
    <property type="protein sequence ID" value="KAH0557372.1"/>
    <property type="molecule type" value="Genomic_DNA"/>
</dbReference>
<dbReference type="AlphaFoldDB" id="A0AAV7ITD3"/>
<protein>
    <submittedName>
        <fullName evidence="2">Uncharacterized protein</fullName>
    </submittedName>
</protein>
<sequence>MDIHDTKGDSTERLKSDARELVETCLTNNSNPVMISKELFDSNWNSEKNPLIIIDNVFQKQITGFLPAYPPYVLFFQSIESLKGIVNHLKKSTLWSIKSPFVIVETESRCKNTRRVLEFMWKQDLLSVYYLCNKKDLTAIFTLNPYASYAPKPWVLIEEFGDSNKNITFYSLQYSKDPELCKSITFEKRDHLKSVDIKFISFSSTYKSLQKKFHDVRLKLLLEKKIINIYHIPANINATPILDIAKYPNSFQLTQGFIQQLVDRTHDVLGTLMPITETDSKYVDVVTYYQHEYEIFIMTKKEVYFTVINEISSDVDFVVMTIAVFVMFTIALVLINREDICEALMDSMRLVVSMGLESPLNRLAMKKNWPLKSKFDKVALETLESGIAAELVLEKRDKKKLDKKKKMNRIKAREDYDQFDYDELVFIYYFVGFLSAFGAIVYVIEIIWARCIRIHL</sequence>
<reference evidence="2 3" key="1">
    <citation type="journal article" date="2021" name="J. Hered.">
        <title>A chromosome-level genome assembly of the parasitoid wasp, Cotesia glomerata (Hymenoptera: Braconidae).</title>
        <authorList>
            <person name="Pinto B.J."/>
            <person name="Weis J.J."/>
            <person name="Gamble T."/>
            <person name="Ode P.J."/>
            <person name="Paul R."/>
            <person name="Zaspel J.M."/>
        </authorList>
    </citation>
    <scope>NUCLEOTIDE SEQUENCE [LARGE SCALE GENOMIC DNA]</scope>
    <source>
        <strain evidence="2">CgM1</strain>
    </source>
</reference>
<evidence type="ECO:0000256" key="1">
    <source>
        <dbReference type="SAM" id="Phobius"/>
    </source>
</evidence>
<accession>A0AAV7ITD3</accession>
<proteinExistence type="predicted"/>
<keyword evidence="3" id="KW-1185">Reference proteome</keyword>
<organism evidence="2 3">
    <name type="scientific">Cotesia glomerata</name>
    <name type="common">Lepidopteran parasitic wasp</name>
    <name type="synonym">Apanteles glomeratus</name>
    <dbReference type="NCBI Taxonomy" id="32391"/>
    <lineage>
        <taxon>Eukaryota</taxon>
        <taxon>Metazoa</taxon>
        <taxon>Ecdysozoa</taxon>
        <taxon>Arthropoda</taxon>
        <taxon>Hexapoda</taxon>
        <taxon>Insecta</taxon>
        <taxon>Pterygota</taxon>
        <taxon>Neoptera</taxon>
        <taxon>Endopterygota</taxon>
        <taxon>Hymenoptera</taxon>
        <taxon>Apocrita</taxon>
        <taxon>Ichneumonoidea</taxon>
        <taxon>Braconidae</taxon>
        <taxon>Microgastrinae</taxon>
        <taxon>Cotesia</taxon>
    </lineage>
</organism>
<gene>
    <name evidence="2" type="ORF">KQX54_004846</name>
</gene>
<name>A0AAV7ITD3_COTGL</name>
<feature type="transmembrane region" description="Helical" evidence="1">
    <location>
        <begin position="426"/>
        <end position="448"/>
    </location>
</feature>
<dbReference type="Proteomes" id="UP000826195">
    <property type="component" value="Unassembled WGS sequence"/>
</dbReference>
<comment type="caution">
    <text evidence="2">The sequence shown here is derived from an EMBL/GenBank/DDBJ whole genome shotgun (WGS) entry which is preliminary data.</text>
</comment>
<evidence type="ECO:0000313" key="2">
    <source>
        <dbReference type="EMBL" id="KAH0557372.1"/>
    </source>
</evidence>
<keyword evidence="1" id="KW-1133">Transmembrane helix</keyword>
<feature type="transmembrane region" description="Helical" evidence="1">
    <location>
        <begin position="317"/>
        <end position="335"/>
    </location>
</feature>
<keyword evidence="1" id="KW-0472">Membrane</keyword>
<keyword evidence="1" id="KW-0812">Transmembrane</keyword>